<evidence type="ECO:0000256" key="5">
    <source>
        <dbReference type="ARBA" id="ARBA00023204"/>
    </source>
</evidence>
<sequence>MRQLTLSSDICLAHVQSTPLHVRGLGVTVHAGFPSPAEDIGAKRIDLTAQLIKHPQATFLLRARGDSMREAGIFDGDVLVVDKAVTAKNGHVVIAVIDGEFVCKQLQIRAGRMKLKAANPCYPDIVPKEGQVVEVWGVVTASIKTMPV</sequence>
<dbReference type="GO" id="GO:0006281">
    <property type="term" value="P:DNA repair"/>
    <property type="evidence" value="ECO:0007669"/>
    <property type="project" value="UniProtKB-KW"/>
</dbReference>
<dbReference type="Pfam" id="PF00717">
    <property type="entry name" value="Peptidase_S24"/>
    <property type="match status" value="1"/>
</dbReference>
<evidence type="ECO:0000256" key="2">
    <source>
        <dbReference type="ARBA" id="ARBA00022763"/>
    </source>
</evidence>
<name>A0A254NDY6_9BURK</name>
<keyword evidence="3 7" id="KW-0378">Hydrolase</keyword>
<keyword evidence="2" id="KW-0227">DNA damage</keyword>
<organism evidence="9 10">
    <name type="scientific">Roseateles puraquae</name>
    <dbReference type="NCBI Taxonomy" id="431059"/>
    <lineage>
        <taxon>Bacteria</taxon>
        <taxon>Pseudomonadati</taxon>
        <taxon>Pseudomonadota</taxon>
        <taxon>Betaproteobacteria</taxon>
        <taxon>Burkholderiales</taxon>
        <taxon>Sphaerotilaceae</taxon>
        <taxon>Roseateles</taxon>
    </lineage>
</organism>
<dbReference type="AlphaFoldDB" id="A0A254NDY6"/>
<keyword evidence="4 7" id="KW-0068">Autocatalytic cleavage</keyword>
<comment type="similarity">
    <text evidence="1 7">Belongs to the peptidase S24 family.</text>
</comment>
<dbReference type="PANTHER" id="PTHR33516">
    <property type="entry name" value="LEXA REPRESSOR"/>
    <property type="match status" value="1"/>
</dbReference>
<accession>A0A254NDY6</accession>
<dbReference type="NCBIfam" id="NF007621">
    <property type="entry name" value="PRK10276.1"/>
    <property type="match status" value="1"/>
</dbReference>
<dbReference type="OrthoDB" id="9802364at2"/>
<dbReference type="EMBL" id="NISI01000001">
    <property type="protein sequence ID" value="OWR06166.1"/>
    <property type="molecule type" value="Genomic_DNA"/>
</dbReference>
<feature type="domain" description="Peptidase S24/S26A/S26B/S26C" evidence="8">
    <location>
        <begin position="28"/>
        <end position="139"/>
    </location>
</feature>
<dbReference type="GO" id="GO:0016787">
    <property type="term" value="F:hydrolase activity"/>
    <property type="evidence" value="ECO:0007669"/>
    <property type="project" value="UniProtKB-KW"/>
</dbReference>
<dbReference type="GO" id="GO:0006355">
    <property type="term" value="P:regulation of DNA-templated transcription"/>
    <property type="evidence" value="ECO:0007669"/>
    <property type="project" value="InterPro"/>
</dbReference>
<dbReference type="InterPro" id="IPR015927">
    <property type="entry name" value="Peptidase_S24_S26A/B/C"/>
</dbReference>
<gene>
    <name evidence="9" type="ORF">CDO81_07035</name>
</gene>
<dbReference type="InterPro" id="IPR050077">
    <property type="entry name" value="LexA_repressor"/>
</dbReference>
<evidence type="ECO:0000313" key="9">
    <source>
        <dbReference type="EMBL" id="OWR06166.1"/>
    </source>
</evidence>
<evidence type="ECO:0000259" key="8">
    <source>
        <dbReference type="Pfam" id="PF00717"/>
    </source>
</evidence>
<evidence type="ECO:0000313" key="10">
    <source>
        <dbReference type="Proteomes" id="UP000197446"/>
    </source>
</evidence>
<dbReference type="GO" id="GO:0009432">
    <property type="term" value="P:SOS response"/>
    <property type="evidence" value="ECO:0007669"/>
    <property type="project" value="UniProtKB-KW"/>
</dbReference>
<dbReference type="InterPro" id="IPR036286">
    <property type="entry name" value="LexA/Signal_pep-like_sf"/>
</dbReference>
<dbReference type="Gene3D" id="2.10.109.10">
    <property type="entry name" value="Umud Fragment, subunit A"/>
    <property type="match status" value="1"/>
</dbReference>
<evidence type="ECO:0000256" key="3">
    <source>
        <dbReference type="ARBA" id="ARBA00022801"/>
    </source>
</evidence>
<keyword evidence="5" id="KW-0234">DNA repair</keyword>
<comment type="caution">
    <text evidence="9">The sequence shown here is derived from an EMBL/GenBank/DDBJ whole genome shotgun (WGS) entry which is preliminary data.</text>
</comment>
<dbReference type="Proteomes" id="UP000197446">
    <property type="component" value="Unassembled WGS sequence"/>
</dbReference>
<dbReference type="InterPro" id="IPR006197">
    <property type="entry name" value="Peptidase_S24_LexA"/>
</dbReference>
<keyword evidence="10" id="KW-1185">Reference proteome</keyword>
<protein>
    <submittedName>
        <fullName evidence="9">Peptidase</fullName>
    </submittedName>
</protein>
<dbReference type="PRINTS" id="PR00726">
    <property type="entry name" value="LEXASERPTASE"/>
</dbReference>
<keyword evidence="6" id="KW-0742">SOS response</keyword>
<evidence type="ECO:0000256" key="6">
    <source>
        <dbReference type="ARBA" id="ARBA00023236"/>
    </source>
</evidence>
<dbReference type="CDD" id="cd06529">
    <property type="entry name" value="S24_LexA-like"/>
    <property type="match status" value="1"/>
</dbReference>
<evidence type="ECO:0000256" key="4">
    <source>
        <dbReference type="ARBA" id="ARBA00022813"/>
    </source>
</evidence>
<dbReference type="InterPro" id="IPR039418">
    <property type="entry name" value="LexA-like"/>
</dbReference>
<reference evidence="9 10" key="1">
    <citation type="journal article" date="2007" name="Int. J. Syst. Evol. Microbiol.">
        <title>Description of Pelomonas aquatica sp. nov. and Pelomonas puraquae sp. nov., isolated from industrial and haemodialysis water.</title>
        <authorList>
            <person name="Gomila M."/>
            <person name="Bowien B."/>
            <person name="Falsen E."/>
            <person name="Moore E.R."/>
            <person name="Lalucat J."/>
        </authorList>
    </citation>
    <scope>NUCLEOTIDE SEQUENCE [LARGE SCALE GENOMIC DNA]</scope>
    <source>
        <strain evidence="9 10">CCUG 52769</strain>
    </source>
</reference>
<proteinExistence type="inferred from homology"/>
<dbReference type="PANTHER" id="PTHR33516:SF2">
    <property type="entry name" value="LEXA REPRESSOR-RELATED"/>
    <property type="match status" value="1"/>
</dbReference>
<dbReference type="GO" id="GO:0003677">
    <property type="term" value="F:DNA binding"/>
    <property type="evidence" value="ECO:0007669"/>
    <property type="project" value="InterPro"/>
</dbReference>
<evidence type="ECO:0000256" key="1">
    <source>
        <dbReference type="ARBA" id="ARBA00007484"/>
    </source>
</evidence>
<evidence type="ECO:0000256" key="7">
    <source>
        <dbReference type="RuleBase" id="RU003991"/>
    </source>
</evidence>
<dbReference type="SUPFAM" id="SSF51306">
    <property type="entry name" value="LexA/Signal peptidase"/>
    <property type="match status" value="1"/>
</dbReference>